<gene>
    <name evidence="3" type="ORF">IAB88_00190</name>
</gene>
<protein>
    <submittedName>
        <fullName evidence="3">Transglutaminase domain-containing protein</fullName>
    </submittedName>
</protein>
<feature type="signal peptide" evidence="1">
    <location>
        <begin position="1"/>
        <end position="20"/>
    </location>
</feature>
<evidence type="ECO:0000313" key="3">
    <source>
        <dbReference type="EMBL" id="MBO8475394.1"/>
    </source>
</evidence>
<evidence type="ECO:0000313" key="4">
    <source>
        <dbReference type="Proteomes" id="UP000823598"/>
    </source>
</evidence>
<evidence type="ECO:0000259" key="2">
    <source>
        <dbReference type="SMART" id="SM00460"/>
    </source>
</evidence>
<dbReference type="Gene3D" id="2.60.40.1120">
    <property type="entry name" value="Carboxypeptidase-like, regulatory domain"/>
    <property type="match status" value="1"/>
</dbReference>
<keyword evidence="1" id="KW-0732">Signal</keyword>
<dbReference type="SMART" id="SM00460">
    <property type="entry name" value="TGc"/>
    <property type="match status" value="1"/>
</dbReference>
<evidence type="ECO:0000256" key="1">
    <source>
        <dbReference type="SAM" id="SignalP"/>
    </source>
</evidence>
<sequence>MRKRNIIVAAVLLLAAPAFAAGTYMDEVRSDLAQKREALPTGKLFSIFDDKSLTEQESDALAFLYAYMPVGDITDYSGDFYLENVRSSLATRGETVWGRTIPDDIFRHFVLPVRVNNENLDRSRIVFHDELMPRLKGLSMYDAVLEVNHWCHEKANYQPSDARTSSPLATVSTAYGRCGEESTFLVAALRSVGIPARQVYTPRWAHTDDNHAWVEAWVDGRWHFLGACEPEPVLDLGWFNAPASRGMLMHTKVFGRYEGPEEVMRTTANYTEINVIDNYAQNARATVSVVDGRGNPVEGARVEFKLYNYAEFYTVSAQTTGKDGKASLSAGLGDMVVLAVKDGRFGLKKVSFGKDKEIVLNLEHRIGEELSFPIDIVPPSERANLPEVTAEQRAENDRRFNLEDSIRNAYIATFPNNSVIAEFAGANGYEYADVENYVKASRGNYGQIMSFLSEAAGKGKRGRAVQLLSTLSEKDLRDAQKIVLDDHLYNTPDDADAATVLAPRIADEMLTPYRLFLQDVFDGDAAAFRADPARLVEWCRENIVLCDELCTVSTTISPEGVLRSLRADRLSRDIFFVAAARSLGIPTRIDRVTGDVLYQKDGKEIAVDFDGGSNEEIRTGSLKLDYAPIQRLDDPEYFRHFTLSKFDGQSFSLLNYPDFEKWSILFRHPSTIASGYYMMVSGTRLASGKVLAKVSFFTVADDALTNAALVMRDDREDIRVIGSFNSESKFTEAVSGKETSVLLTTGRGYFAVGVLAVGQEPTDHALKDIAAKAAELERWGRKIILLFPDRESYDKYMSAPVSGLPGNVVFGIDNGGNIRNQILSEMKLPAVTQMPVFIVADTFNRVVFESHGYTIGLGEQLLKTIHGL</sequence>
<dbReference type="Proteomes" id="UP000823598">
    <property type="component" value="Unassembled WGS sequence"/>
</dbReference>
<comment type="caution">
    <text evidence="3">The sequence shown here is derived from an EMBL/GenBank/DDBJ whole genome shotgun (WGS) entry which is preliminary data.</text>
</comment>
<feature type="domain" description="Transglutaminase-like" evidence="2">
    <location>
        <begin position="170"/>
        <end position="229"/>
    </location>
</feature>
<dbReference type="AlphaFoldDB" id="A0A9D9ILZ8"/>
<organism evidence="3 4">
    <name type="scientific">Candidatus Limisoma faecipullorum</name>
    <dbReference type="NCBI Taxonomy" id="2840854"/>
    <lineage>
        <taxon>Bacteria</taxon>
        <taxon>Pseudomonadati</taxon>
        <taxon>Bacteroidota</taxon>
        <taxon>Bacteroidia</taxon>
        <taxon>Bacteroidales</taxon>
        <taxon>Candidatus Limisoma</taxon>
    </lineage>
</organism>
<proteinExistence type="predicted"/>
<dbReference type="InterPro" id="IPR038765">
    <property type="entry name" value="Papain-like_cys_pep_sf"/>
</dbReference>
<dbReference type="InterPro" id="IPR002931">
    <property type="entry name" value="Transglutaminase-like"/>
</dbReference>
<dbReference type="EMBL" id="JADIMC010000004">
    <property type="protein sequence ID" value="MBO8475394.1"/>
    <property type="molecule type" value="Genomic_DNA"/>
</dbReference>
<dbReference type="Pfam" id="PF01841">
    <property type="entry name" value="Transglut_core"/>
    <property type="match status" value="1"/>
</dbReference>
<feature type="chain" id="PRO_5039460411" evidence="1">
    <location>
        <begin position="21"/>
        <end position="868"/>
    </location>
</feature>
<reference evidence="3" key="1">
    <citation type="submission" date="2020-10" db="EMBL/GenBank/DDBJ databases">
        <authorList>
            <person name="Gilroy R."/>
        </authorList>
    </citation>
    <scope>NUCLEOTIDE SEQUENCE</scope>
    <source>
        <strain evidence="3">6919</strain>
    </source>
</reference>
<accession>A0A9D9ILZ8</accession>
<dbReference type="Gene3D" id="3.10.620.30">
    <property type="match status" value="1"/>
</dbReference>
<dbReference type="PANTHER" id="PTHR35532:SF5">
    <property type="entry name" value="CARBOHYDRATE-BINDING DOMAIN-CONTAINING PROTEIN"/>
    <property type="match status" value="1"/>
</dbReference>
<dbReference type="SUPFAM" id="SSF54001">
    <property type="entry name" value="Cysteine proteinases"/>
    <property type="match status" value="1"/>
</dbReference>
<reference evidence="3" key="2">
    <citation type="journal article" date="2021" name="PeerJ">
        <title>Extensive microbial diversity within the chicken gut microbiome revealed by metagenomics and culture.</title>
        <authorList>
            <person name="Gilroy R."/>
            <person name="Ravi A."/>
            <person name="Getino M."/>
            <person name="Pursley I."/>
            <person name="Horton D.L."/>
            <person name="Alikhan N.F."/>
            <person name="Baker D."/>
            <person name="Gharbi K."/>
            <person name="Hall N."/>
            <person name="Watson M."/>
            <person name="Adriaenssens E.M."/>
            <person name="Foster-Nyarko E."/>
            <person name="Jarju S."/>
            <person name="Secka A."/>
            <person name="Antonio M."/>
            <person name="Oren A."/>
            <person name="Chaudhuri R.R."/>
            <person name="La Ragione R."/>
            <person name="Hildebrand F."/>
            <person name="Pallen M.J."/>
        </authorList>
    </citation>
    <scope>NUCLEOTIDE SEQUENCE</scope>
    <source>
        <strain evidence="3">6919</strain>
    </source>
</reference>
<name>A0A9D9ILZ8_9BACT</name>
<dbReference type="PANTHER" id="PTHR35532">
    <property type="entry name" value="SIMILAR TO POLYHYDROXYALKANOATE DEPOLYMERASE"/>
    <property type="match status" value="1"/>
</dbReference>